<name>A0A0C9UTB4_SPHS4</name>
<keyword evidence="3" id="KW-1185">Reference proteome</keyword>
<evidence type="ECO:0000313" key="2">
    <source>
        <dbReference type="EMBL" id="KIJ38129.1"/>
    </source>
</evidence>
<dbReference type="AlphaFoldDB" id="A0A0C9UTB4"/>
<evidence type="ECO:0000256" key="1">
    <source>
        <dbReference type="SAM" id="MobiDB-lite"/>
    </source>
</evidence>
<feature type="region of interest" description="Disordered" evidence="1">
    <location>
        <begin position="218"/>
        <end position="237"/>
    </location>
</feature>
<dbReference type="EMBL" id="KN837163">
    <property type="protein sequence ID" value="KIJ38129.1"/>
    <property type="molecule type" value="Genomic_DNA"/>
</dbReference>
<evidence type="ECO:0000313" key="3">
    <source>
        <dbReference type="Proteomes" id="UP000054279"/>
    </source>
</evidence>
<feature type="compositionally biased region" description="Basic and acidic residues" evidence="1">
    <location>
        <begin position="223"/>
        <end position="237"/>
    </location>
</feature>
<dbReference type="HOGENOM" id="CLU_1058340_0_0_1"/>
<proteinExistence type="predicted"/>
<dbReference type="Proteomes" id="UP000054279">
    <property type="component" value="Unassembled WGS sequence"/>
</dbReference>
<feature type="region of interest" description="Disordered" evidence="1">
    <location>
        <begin position="104"/>
        <end position="148"/>
    </location>
</feature>
<reference evidence="2 3" key="1">
    <citation type="submission" date="2014-06" db="EMBL/GenBank/DDBJ databases">
        <title>Evolutionary Origins and Diversification of the Mycorrhizal Mutualists.</title>
        <authorList>
            <consortium name="DOE Joint Genome Institute"/>
            <consortium name="Mycorrhizal Genomics Consortium"/>
            <person name="Kohler A."/>
            <person name="Kuo A."/>
            <person name="Nagy L.G."/>
            <person name="Floudas D."/>
            <person name="Copeland A."/>
            <person name="Barry K.W."/>
            <person name="Cichocki N."/>
            <person name="Veneault-Fourrey C."/>
            <person name="LaButti K."/>
            <person name="Lindquist E.A."/>
            <person name="Lipzen A."/>
            <person name="Lundell T."/>
            <person name="Morin E."/>
            <person name="Murat C."/>
            <person name="Riley R."/>
            <person name="Ohm R."/>
            <person name="Sun H."/>
            <person name="Tunlid A."/>
            <person name="Henrissat B."/>
            <person name="Grigoriev I.V."/>
            <person name="Hibbett D.S."/>
            <person name="Martin F."/>
        </authorList>
    </citation>
    <scope>NUCLEOTIDE SEQUENCE [LARGE SCALE GENOMIC DNA]</scope>
    <source>
        <strain evidence="2 3">SS14</strain>
    </source>
</reference>
<organism evidence="2 3">
    <name type="scientific">Sphaerobolus stellatus (strain SS14)</name>
    <dbReference type="NCBI Taxonomy" id="990650"/>
    <lineage>
        <taxon>Eukaryota</taxon>
        <taxon>Fungi</taxon>
        <taxon>Dikarya</taxon>
        <taxon>Basidiomycota</taxon>
        <taxon>Agaricomycotina</taxon>
        <taxon>Agaricomycetes</taxon>
        <taxon>Phallomycetidae</taxon>
        <taxon>Geastrales</taxon>
        <taxon>Sphaerobolaceae</taxon>
        <taxon>Sphaerobolus</taxon>
    </lineage>
</organism>
<protein>
    <submittedName>
        <fullName evidence="2">Uncharacterized protein</fullName>
    </submittedName>
</protein>
<gene>
    <name evidence="2" type="ORF">M422DRAFT_259279</name>
</gene>
<sequence length="263" mass="29456">MRVSVDFPSPFPNKYLTNSLYVPYSPSVSCFGSFQLYKTIVNLESLVHHSTLRSLISSLFYSYPRVRGLAFNAETVDTYKEANTICPTTRNTCATDELAHPASERGISEDPTQNPNPHYGSGDPPLPKTYSDYAEPSERSASADPDPEELALGDQIQEMLDIINEHMDEVTSIHNMSRQAAQLLAKPNESNSALEARTRTLRTRLIAIREKYPTIAKGKSSIRPRDPQKDYDNEDLDPHLNDQAIGRTLTKNQRVINITLTPS</sequence>
<accession>A0A0C9UTB4</accession>